<dbReference type="EMBL" id="JMQM01000001">
    <property type="protein sequence ID" value="KFB10051.1"/>
    <property type="molecule type" value="Genomic_DNA"/>
</dbReference>
<feature type="transmembrane region" description="Helical" evidence="1">
    <location>
        <begin position="21"/>
        <end position="42"/>
    </location>
</feature>
<evidence type="ECO:0008006" key="4">
    <source>
        <dbReference type="Google" id="ProtNLM"/>
    </source>
</evidence>
<dbReference type="PATRIC" id="fig|472175.3.peg.1088"/>
<proteinExistence type="predicted"/>
<evidence type="ECO:0000256" key="1">
    <source>
        <dbReference type="SAM" id="Phobius"/>
    </source>
</evidence>
<keyword evidence="1" id="KW-1133">Transmembrane helix</keyword>
<keyword evidence="3" id="KW-1185">Reference proteome</keyword>
<evidence type="ECO:0000313" key="3">
    <source>
        <dbReference type="Proteomes" id="UP000053675"/>
    </source>
</evidence>
<organism evidence="2 3">
    <name type="scientific">Nitratireductor basaltis</name>
    <dbReference type="NCBI Taxonomy" id="472175"/>
    <lineage>
        <taxon>Bacteria</taxon>
        <taxon>Pseudomonadati</taxon>
        <taxon>Pseudomonadota</taxon>
        <taxon>Alphaproteobacteria</taxon>
        <taxon>Hyphomicrobiales</taxon>
        <taxon>Phyllobacteriaceae</taxon>
        <taxon>Nitratireductor</taxon>
    </lineage>
</organism>
<dbReference type="Proteomes" id="UP000053675">
    <property type="component" value="Unassembled WGS sequence"/>
</dbReference>
<dbReference type="eggNOG" id="ENOG5032TME">
    <property type="taxonomic scope" value="Bacteria"/>
</dbReference>
<gene>
    <name evidence="2" type="ORF">EL18_01079</name>
</gene>
<accession>A0A084UAR5</accession>
<name>A0A084UAR5_9HYPH</name>
<keyword evidence="1" id="KW-0812">Transmembrane</keyword>
<dbReference type="AlphaFoldDB" id="A0A084UAR5"/>
<dbReference type="STRING" id="472175.EL18_01079"/>
<sequence length="240" mass="26725">MASAKDPAAETQAYANLPKRVLMGALLFLISAVALVVAAKWAGGKLVDGGHSLSQETRSIIVSGTMVQVPDNMIRRSEARRDGVRDKLDLYMVWPELVGYTHDNRAAFNHMDDTHRLVMFSLEPRMISRDMSSRYDLVYRKLLSSQAVEGPAELLVYEFEAGSGFEDELLYVGLKGGKDPFVARCLKVSVASDTFAPCERDVHLNEQLSLFYRFPRALLGEWRALDKGVVQKAQSLIGNQ</sequence>
<dbReference type="OrthoDB" id="7959514at2"/>
<protein>
    <recommendedName>
        <fullName evidence="4">Transmembrane anchored protein</fullName>
    </recommendedName>
</protein>
<reference evidence="2 3" key="1">
    <citation type="submission" date="2014-05" db="EMBL/GenBank/DDBJ databases">
        <title>Draft Genome Sequence of Nitratireductor basaltis Strain UMTGB225, A Marine Bacterium Isolated from Green Barrel Tunicate.</title>
        <authorList>
            <person name="Gan H.Y."/>
        </authorList>
    </citation>
    <scope>NUCLEOTIDE SEQUENCE [LARGE SCALE GENOMIC DNA]</scope>
    <source>
        <strain evidence="2 3">UMTGB225</strain>
    </source>
</reference>
<comment type="caution">
    <text evidence="2">The sequence shown here is derived from an EMBL/GenBank/DDBJ whole genome shotgun (WGS) entry which is preliminary data.</text>
</comment>
<keyword evidence="1" id="KW-0472">Membrane</keyword>
<evidence type="ECO:0000313" key="2">
    <source>
        <dbReference type="EMBL" id="KFB10051.1"/>
    </source>
</evidence>
<dbReference type="RefSeq" id="WP_051913780.1">
    <property type="nucleotide sequence ID" value="NZ_JMQM01000001.1"/>
</dbReference>